<sequence length="277" mass="31778">MEQLLFYHGGPGLNSNPERNMLAPLYKRHGLDLRVWNAPSALRNTLPAGFKGDRFEQLLQDAESFLLEHYQGKPLFVLGHSMGGQVVAWLLQKHAEKIKIAFMSAPCFRVFSADRNIFSLMERDCVLNNDDVGAEKMRSVIRNLSGSFDDNNISGWQFLLSNPGIFNHYWHHRDRQVSYFSHFVSPEYIMDVDGFFETRKDFIDVEVAPSSVKTIVFFGLQDAVVNLDEARATIHDNFSDLKVYKMPYSAHYPHIEEMNEVLNIIRETIDAWGGNNS</sequence>
<comment type="caution">
    <text evidence="2">The sequence shown here is derived from an EMBL/GenBank/DDBJ whole genome shotgun (WGS) entry which is preliminary data.</text>
</comment>
<feature type="domain" description="AB hydrolase-1" evidence="1">
    <location>
        <begin position="4"/>
        <end position="257"/>
    </location>
</feature>
<reference evidence="3" key="1">
    <citation type="journal article" date="2019" name="Int. J. Syst. Evol. Microbiol.">
        <title>The Global Catalogue of Microorganisms (GCM) 10K type strain sequencing project: providing services to taxonomists for standard genome sequencing and annotation.</title>
        <authorList>
            <consortium name="The Broad Institute Genomics Platform"/>
            <consortium name="The Broad Institute Genome Sequencing Center for Infectious Disease"/>
            <person name="Wu L."/>
            <person name="Ma J."/>
        </authorList>
    </citation>
    <scope>NUCLEOTIDE SEQUENCE [LARGE SCALE GENOMIC DNA]</scope>
    <source>
        <strain evidence="3">JCM 17664</strain>
    </source>
</reference>
<name>A0ABP8G769_9BACT</name>
<organism evidence="2 3">
    <name type="scientific">Compostibacter hankyongensis</name>
    <dbReference type="NCBI Taxonomy" id="1007089"/>
    <lineage>
        <taxon>Bacteria</taxon>
        <taxon>Pseudomonadati</taxon>
        <taxon>Bacteroidota</taxon>
        <taxon>Chitinophagia</taxon>
        <taxon>Chitinophagales</taxon>
        <taxon>Chitinophagaceae</taxon>
        <taxon>Compostibacter</taxon>
    </lineage>
</organism>
<dbReference type="RefSeq" id="WP_344981038.1">
    <property type="nucleotide sequence ID" value="NZ_BAABFN010000021.1"/>
</dbReference>
<keyword evidence="3" id="KW-1185">Reference proteome</keyword>
<dbReference type="Pfam" id="PF00561">
    <property type="entry name" value="Abhydrolase_1"/>
    <property type="match status" value="1"/>
</dbReference>
<evidence type="ECO:0000313" key="2">
    <source>
        <dbReference type="EMBL" id="GAA4318373.1"/>
    </source>
</evidence>
<evidence type="ECO:0000259" key="1">
    <source>
        <dbReference type="Pfam" id="PF00561"/>
    </source>
</evidence>
<protein>
    <recommendedName>
        <fullName evidence="1">AB hydrolase-1 domain-containing protein</fullName>
    </recommendedName>
</protein>
<dbReference type="InterPro" id="IPR000073">
    <property type="entry name" value="AB_hydrolase_1"/>
</dbReference>
<dbReference type="Proteomes" id="UP001501207">
    <property type="component" value="Unassembled WGS sequence"/>
</dbReference>
<gene>
    <name evidence="2" type="ORF">GCM10023143_31090</name>
</gene>
<dbReference type="Gene3D" id="3.40.50.1820">
    <property type="entry name" value="alpha/beta hydrolase"/>
    <property type="match status" value="1"/>
</dbReference>
<evidence type="ECO:0000313" key="3">
    <source>
        <dbReference type="Proteomes" id="UP001501207"/>
    </source>
</evidence>
<dbReference type="InterPro" id="IPR029058">
    <property type="entry name" value="AB_hydrolase_fold"/>
</dbReference>
<proteinExistence type="predicted"/>
<dbReference type="EMBL" id="BAABFN010000021">
    <property type="protein sequence ID" value="GAA4318373.1"/>
    <property type="molecule type" value="Genomic_DNA"/>
</dbReference>
<dbReference type="SUPFAM" id="SSF53474">
    <property type="entry name" value="alpha/beta-Hydrolases"/>
    <property type="match status" value="1"/>
</dbReference>
<accession>A0ABP8G769</accession>